<organism evidence="3 4">
    <name type="scientific">Spirochaeta isovalerica</name>
    <dbReference type="NCBI Taxonomy" id="150"/>
    <lineage>
        <taxon>Bacteria</taxon>
        <taxon>Pseudomonadati</taxon>
        <taxon>Spirochaetota</taxon>
        <taxon>Spirochaetia</taxon>
        <taxon>Spirochaetales</taxon>
        <taxon>Spirochaetaceae</taxon>
        <taxon>Spirochaeta</taxon>
    </lineage>
</organism>
<evidence type="ECO:0000313" key="4">
    <source>
        <dbReference type="Proteomes" id="UP000587760"/>
    </source>
</evidence>
<feature type="domain" description="Solute-binding protein family 3/N-terminal" evidence="2">
    <location>
        <begin position="27"/>
        <end position="93"/>
    </location>
</feature>
<evidence type="ECO:0000313" key="3">
    <source>
        <dbReference type="EMBL" id="MBB6480669.1"/>
    </source>
</evidence>
<protein>
    <submittedName>
        <fullName evidence="3">Polar amino acid transport system substrate-binding protein</fullName>
    </submittedName>
</protein>
<dbReference type="PANTHER" id="PTHR35936:SF25">
    <property type="entry name" value="ABC TRANSPORTER SUBSTRATE-BINDING PROTEIN"/>
    <property type="match status" value="1"/>
</dbReference>
<evidence type="ECO:0000256" key="1">
    <source>
        <dbReference type="ARBA" id="ARBA00022729"/>
    </source>
</evidence>
<name>A0A841RCT6_9SPIO</name>
<evidence type="ECO:0000259" key="2">
    <source>
        <dbReference type="Pfam" id="PF00497"/>
    </source>
</evidence>
<dbReference type="SUPFAM" id="SSF53850">
    <property type="entry name" value="Periplasmic binding protein-like II"/>
    <property type="match status" value="1"/>
</dbReference>
<dbReference type="RefSeq" id="WP_184746939.1">
    <property type="nucleotide sequence ID" value="NZ_JACHGJ010000004.1"/>
</dbReference>
<keyword evidence="4" id="KW-1185">Reference proteome</keyword>
<dbReference type="Pfam" id="PF00497">
    <property type="entry name" value="SBP_bac_3"/>
    <property type="match status" value="1"/>
</dbReference>
<dbReference type="AlphaFoldDB" id="A0A841RCT6"/>
<dbReference type="Proteomes" id="UP000587760">
    <property type="component" value="Unassembled WGS sequence"/>
</dbReference>
<comment type="caution">
    <text evidence="3">The sequence shown here is derived from an EMBL/GenBank/DDBJ whole genome shotgun (WGS) entry which is preliminary data.</text>
</comment>
<proteinExistence type="predicted"/>
<keyword evidence="1" id="KW-0732">Signal</keyword>
<dbReference type="PANTHER" id="PTHR35936">
    <property type="entry name" value="MEMBRANE-BOUND LYTIC MUREIN TRANSGLYCOSYLASE F"/>
    <property type="match status" value="1"/>
</dbReference>
<reference evidence="3 4" key="1">
    <citation type="submission" date="2020-08" db="EMBL/GenBank/DDBJ databases">
        <title>Genomic Encyclopedia of Type Strains, Phase IV (KMG-IV): sequencing the most valuable type-strain genomes for metagenomic binning, comparative biology and taxonomic classification.</title>
        <authorList>
            <person name="Goeker M."/>
        </authorList>
    </citation>
    <scope>NUCLEOTIDE SEQUENCE [LARGE SCALE GENOMIC DNA]</scope>
    <source>
        <strain evidence="3 4">DSM 2461</strain>
    </source>
</reference>
<dbReference type="EMBL" id="JACHGJ010000004">
    <property type="protein sequence ID" value="MBB6480669.1"/>
    <property type="molecule type" value="Genomic_DNA"/>
</dbReference>
<sequence>MRVLSFILFFIFILNLSGEETIQWVFTDYEPANFVDEKGNYAGFLYEITIEALENRMGIPVKISIYPWPRCQHLVKEGDCDIMITIPTRERLEYTIPTELPVWIKRRLIYTYINHEELETINRLDGFSDIKMAGYSVISYIGNDWIKEYVVDDFHIPVEYAKTVEGMYRMLSAKRGDLVIEEKSIAHSNIKNLGLTELIVETEGVANESHFHLLISKQSSFRNIISELNSVLNDMWEDGTIQKILSKYGA</sequence>
<gene>
    <name evidence="3" type="ORF">HNR50_002342</name>
</gene>
<dbReference type="InterPro" id="IPR001638">
    <property type="entry name" value="Solute-binding_3/MltF_N"/>
</dbReference>
<dbReference type="Gene3D" id="3.40.190.10">
    <property type="entry name" value="Periplasmic binding protein-like II"/>
    <property type="match status" value="2"/>
</dbReference>
<accession>A0A841RCT6</accession>